<dbReference type="AlphaFoldDB" id="A0A212L3Z4"/>
<dbReference type="EMBL" id="FMJC01000002">
    <property type="protein sequence ID" value="SCM72236.1"/>
    <property type="molecule type" value="Genomic_DNA"/>
</dbReference>
<proteinExistence type="predicted"/>
<organism evidence="1">
    <name type="scientific">uncultured Desulfovibrio sp</name>
    <dbReference type="NCBI Taxonomy" id="167968"/>
    <lineage>
        <taxon>Bacteria</taxon>
        <taxon>Pseudomonadati</taxon>
        <taxon>Thermodesulfobacteriota</taxon>
        <taxon>Desulfovibrionia</taxon>
        <taxon>Desulfovibrionales</taxon>
        <taxon>Desulfovibrionaceae</taxon>
        <taxon>Desulfovibrio</taxon>
        <taxon>environmental samples</taxon>
    </lineage>
</organism>
<accession>A0A212L3Z4</accession>
<name>A0A212L3Z4_9BACT</name>
<reference evidence="1" key="1">
    <citation type="submission" date="2016-08" db="EMBL/GenBank/DDBJ databases">
        <authorList>
            <person name="Seilhamer J.J."/>
        </authorList>
    </citation>
    <scope>NUCLEOTIDE SEQUENCE</scope>
    <source>
        <strain evidence="1">86-1</strain>
    </source>
</reference>
<protein>
    <submittedName>
        <fullName evidence="1">Uncharacterized protein</fullName>
    </submittedName>
</protein>
<sequence length="61" mass="6449">MALKTAIRNSYGTAVAASGHAVTEGGLLAARMARLPKSPAPGACVLPETCLYSRKYRKRNT</sequence>
<gene>
    <name evidence="1" type="ORF">KL86DES1_20479</name>
</gene>
<evidence type="ECO:0000313" key="1">
    <source>
        <dbReference type="EMBL" id="SCM72236.1"/>
    </source>
</evidence>